<evidence type="ECO:0000259" key="3">
    <source>
        <dbReference type="Pfam" id="PF02230"/>
    </source>
</evidence>
<dbReference type="RefSeq" id="WP_377464550.1">
    <property type="nucleotide sequence ID" value="NZ_JBHUOP010000001.1"/>
</dbReference>
<evidence type="ECO:0000313" key="5">
    <source>
        <dbReference type="Proteomes" id="UP001597391"/>
    </source>
</evidence>
<reference evidence="5" key="1">
    <citation type="journal article" date="2019" name="Int. J. Syst. Evol. Microbiol.">
        <title>The Global Catalogue of Microorganisms (GCM) 10K type strain sequencing project: providing services to taxonomists for standard genome sequencing and annotation.</title>
        <authorList>
            <consortium name="The Broad Institute Genomics Platform"/>
            <consortium name="The Broad Institute Genome Sequencing Center for Infectious Disease"/>
            <person name="Wu L."/>
            <person name="Ma J."/>
        </authorList>
    </citation>
    <scope>NUCLEOTIDE SEQUENCE [LARGE SCALE GENOMIC DNA]</scope>
    <source>
        <strain evidence="5">KCTC 33576</strain>
    </source>
</reference>
<dbReference type="GO" id="GO:0016787">
    <property type="term" value="F:hydrolase activity"/>
    <property type="evidence" value="ECO:0007669"/>
    <property type="project" value="UniProtKB-KW"/>
</dbReference>
<comment type="caution">
    <text evidence="4">The sequence shown here is derived from an EMBL/GenBank/DDBJ whole genome shotgun (WGS) entry which is preliminary data.</text>
</comment>
<dbReference type="Proteomes" id="UP001597391">
    <property type="component" value="Unassembled WGS sequence"/>
</dbReference>
<proteinExistence type="inferred from homology"/>
<dbReference type="SUPFAM" id="SSF53474">
    <property type="entry name" value="alpha/beta-Hydrolases"/>
    <property type="match status" value="1"/>
</dbReference>
<protein>
    <submittedName>
        <fullName evidence="4">Alpha/beta hydrolase</fullName>
    </submittedName>
</protein>
<organism evidence="4 5">
    <name type="scientific">Populibacterium corticicola</name>
    <dbReference type="NCBI Taxonomy" id="1812826"/>
    <lineage>
        <taxon>Bacteria</taxon>
        <taxon>Bacillati</taxon>
        <taxon>Actinomycetota</taxon>
        <taxon>Actinomycetes</taxon>
        <taxon>Micrococcales</taxon>
        <taxon>Jonesiaceae</taxon>
        <taxon>Populibacterium</taxon>
    </lineage>
</organism>
<comment type="similarity">
    <text evidence="1">Belongs to the AB hydrolase superfamily. AB hydrolase 2 family.</text>
</comment>
<dbReference type="EMBL" id="JBHUOP010000001">
    <property type="protein sequence ID" value="MFD2839127.1"/>
    <property type="molecule type" value="Genomic_DNA"/>
</dbReference>
<accession>A0ABW5XB92</accession>
<keyword evidence="2 4" id="KW-0378">Hydrolase</keyword>
<feature type="domain" description="Phospholipase/carboxylesterase/thioesterase" evidence="3">
    <location>
        <begin position="20"/>
        <end position="207"/>
    </location>
</feature>
<dbReference type="PANTHER" id="PTHR10655">
    <property type="entry name" value="LYSOPHOSPHOLIPASE-RELATED"/>
    <property type="match status" value="1"/>
</dbReference>
<dbReference type="Pfam" id="PF02230">
    <property type="entry name" value="Abhydrolase_2"/>
    <property type="match status" value="1"/>
</dbReference>
<sequence length="224" mass="24222">MTLIINDSATVWSRTPVGDKPLVLLLHGMGSHENDLAGLAQYLPAEYATASLRAPLSMMGGFAWFTPTATPASPEPEEVAAAATATLEWIDAHVAPTTPIVPMGFSQGAALVSQLLRTRPERFIGGVMMSGFISEVSLPSDAEFAAAELPIFIGRGDADPIVPLARFEYASNWLHERSLLTEVVYNGMAHSVCEPELVNIVHFLEYAIGEENDAYAAFNRRHQP</sequence>
<evidence type="ECO:0000313" key="4">
    <source>
        <dbReference type="EMBL" id="MFD2839127.1"/>
    </source>
</evidence>
<dbReference type="InterPro" id="IPR003140">
    <property type="entry name" value="PLipase/COase/thioEstase"/>
</dbReference>
<dbReference type="Gene3D" id="3.40.50.1820">
    <property type="entry name" value="alpha/beta hydrolase"/>
    <property type="match status" value="1"/>
</dbReference>
<evidence type="ECO:0000256" key="1">
    <source>
        <dbReference type="ARBA" id="ARBA00006499"/>
    </source>
</evidence>
<gene>
    <name evidence="4" type="ORF">ACFSYH_00870</name>
</gene>
<dbReference type="PANTHER" id="PTHR10655:SF17">
    <property type="entry name" value="LYSOPHOSPHOLIPASE-LIKE PROTEIN 1"/>
    <property type="match status" value="1"/>
</dbReference>
<name>A0ABW5XB92_9MICO</name>
<dbReference type="InterPro" id="IPR029058">
    <property type="entry name" value="AB_hydrolase_fold"/>
</dbReference>
<keyword evidence="5" id="KW-1185">Reference proteome</keyword>
<dbReference type="InterPro" id="IPR050565">
    <property type="entry name" value="LYPA1-2/EST-like"/>
</dbReference>
<evidence type="ECO:0000256" key="2">
    <source>
        <dbReference type="ARBA" id="ARBA00022801"/>
    </source>
</evidence>